<accession>A0ABS2L5Z5</accession>
<dbReference type="Proteomes" id="UP000776164">
    <property type="component" value="Unassembled WGS sequence"/>
</dbReference>
<sequence>MSDMQPEPLVTQTPPTMIIGRVTRKTNNALVLTFNDGPASTPLAVAQQGGADGVGSKLGVLFGFKNGGSGQHVMTMRDGSVITVVTSGGDPTRVIRGSGASTAGSTGVALATVERGDVSTVTLADGTHLFTIIPDPVEPKSPELYRLRVQAGETAPGSAGPEIGRLDVILQPNAWRLGLNNLGLDGVIGDLADLTNMSGRSSLPILVQGTRLIVTGQLSELQRDILCAICVDLAIGHRPYVKAMR</sequence>
<reference evidence="1 2" key="1">
    <citation type="submission" date="2021-01" db="EMBL/GenBank/DDBJ databases">
        <title>Sequencing the genomes of 1000 actinobacteria strains.</title>
        <authorList>
            <person name="Klenk H.-P."/>
        </authorList>
    </citation>
    <scope>NUCLEOTIDE SEQUENCE [LARGE SCALE GENOMIC DNA]</scope>
    <source>
        <strain evidence="1 2">DSM 13057</strain>
    </source>
</reference>
<evidence type="ECO:0000313" key="2">
    <source>
        <dbReference type="Proteomes" id="UP000776164"/>
    </source>
</evidence>
<organism evidence="1 2">
    <name type="scientific">Subtercola frigoramans</name>
    <dbReference type="NCBI Taxonomy" id="120298"/>
    <lineage>
        <taxon>Bacteria</taxon>
        <taxon>Bacillati</taxon>
        <taxon>Actinomycetota</taxon>
        <taxon>Actinomycetes</taxon>
        <taxon>Micrococcales</taxon>
        <taxon>Microbacteriaceae</taxon>
        <taxon>Subtercola</taxon>
    </lineage>
</organism>
<dbReference type="EMBL" id="JAFBBU010000001">
    <property type="protein sequence ID" value="MBM7472429.1"/>
    <property type="molecule type" value="Genomic_DNA"/>
</dbReference>
<protein>
    <submittedName>
        <fullName evidence="1">Uncharacterized protein</fullName>
    </submittedName>
</protein>
<keyword evidence="2" id="KW-1185">Reference proteome</keyword>
<gene>
    <name evidence="1" type="ORF">JOE66_002063</name>
</gene>
<comment type="caution">
    <text evidence="1">The sequence shown here is derived from an EMBL/GenBank/DDBJ whole genome shotgun (WGS) entry which is preliminary data.</text>
</comment>
<dbReference type="RefSeq" id="WP_205109168.1">
    <property type="nucleotide sequence ID" value="NZ_BAAAHT010000013.1"/>
</dbReference>
<proteinExistence type="predicted"/>
<evidence type="ECO:0000313" key="1">
    <source>
        <dbReference type="EMBL" id="MBM7472429.1"/>
    </source>
</evidence>
<name>A0ABS2L5Z5_9MICO</name>